<name>A0A1E3NVE2_WICAA</name>
<evidence type="ECO:0000313" key="3">
    <source>
        <dbReference type="Proteomes" id="UP000094112"/>
    </source>
</evidence>
<evidence type="ECO:0000256" key="1">
    <source>
        <dbReference type="SAM" id="Coils"/>
    </source>
</evidence>
<proteinExistence type="predicted"/>
<evidence type="ECO:0000313" key="2">
    <source>
        <dbReference type="EMBL" id="ODQ57065.1"/>
    </source>
</evidence>
<dbReference type="GeneID" id="30202456"/>
<dbReference type="EMBL" id="KV454214">
    <property type="protein sequence ID" value="ODQ57065.1"/>
    <property type="molecule type" value="Genomic_DNA"/>
</dbReference>
<organism evidence="2 3">
    <name type="scientific">Wickerhamomyces anomalus (strain ATCC 58044 / CBS 1984 / NCYC 433 / NRRL Y-366-8)</name>
    <name type="common">Yeast</name>
    <name type="synonym">Hansenula anomala</name>
    <dbReference type="NCBI Taxonomy" id="683960"/>
    <lineage>
        <taxon>Eukaryota</taxon>
        <taxon>Fungi</taxon>
        <taxon>Dikarya</taxon>
        <taxon>Ascomycota</taxon>
        <taxon>Saccharomycotina</taxon>
        <taxon>Saccharomycetes</taxon>
        <taxon>Phaffomycetales</taxon>
        <taxon>Wickerhamomycetaceae</taxon>
        <taxon>Wickerhamomyces</taxon>
    </lineage>
</organism>
<dbReference type="OrthoDB" id="10640322at2759"/>
<accession>A0A1E3NVE2</accession>
<dbReference type="AlphaFoldDB" id="A0A1E3NVE2"/>
<keyword evidence="1" id="KW-0175">Coiled coil</keyword>
<reference evidence="2 3" key="1">
    <citation type="journal article" date="2016" name="Proc. Natl. Acad. Sci. U.S.A.">
        <title>Comparative genomics of biotechnologically important yeasts.</title>
        <authorList>
            <person name="Riley R."/>
            <person name="Haridas S."/>
            <person name="Wolfe K.H."/>
            <person name="Lopes M.R."/>
            <person name="Hittinger C.T."/>
            <person name="Goeker M."/>
            <person name="Salamov A.A."/>
            <person name="Wisecaver J.H."/>
            <person name="Long T.M."/>
            <person name="Calvey C.H."/>
            <person name="Aerts A.L."/>
            <person name="Barry K.W."/>
            <person name="Choi C."/>
            <person name="Clum A."/>
            <person name="Coughlan A.Y."/>
            <person name="Deshpande S."/>
            <person name="Douglass A.P."/>
            <person name="Hanson S.J."/>
            <person name="Klenk H.-P."/>
            <person name="LaButti K.M."/>
            <person name="Lapidus A."/>
            <person name="Lindquist E.A."/>
            <person name="Lipzen A.M."/>
            <person name="Meier-Kolthoff J.P."/>
            <person name="Ohm R.A."/>
            <person name="Otillar R.P."/>
            <person name="Pangilinan J.L."/>
            <person name="Peng Y."/>
            <person name="Rokas A."/>
            <person name="Rosa C.A."/>
            <person name="Scheuner C."/>
            <person name="Sibirny A.A."/>
            <person name="Slot J.C."/>
            <person name="Stielow J.B."/>
            <person name="Sun H."/>
            <person name="Kurtzman C.P."/>
            <person name="Blackwell M."/>
            <person name="Grigoriev I.V."/>
            <person name="Jeffries T.W."/>
        </authorList>
    </citation>
    <scope>NUCLEOTIDE SEQUENCE [LARGE SCALE GENOMIC DNA]</scope>
    <source>
        <strain evidence="3">ATCC 58044 / CBS 1984 / NCYC 433 / NRRL Y-366-8</strain>
    </source>
</reference>
<feature type="coiled-coil region" evidence="1">
    <location>
        <begin position="121"/>
        <end position="151"/>
    </location>
</feature>
<keyword evidence="3" id="KW-1185">Reference proteome</keyword>
<protein>
    <submittedName>
        <fullName evidence="2">Uncharacterized protein</fullName>
    </submittedName>
</protein>
<sequence>MPEFIPDYSIDEIDQALNDALAEIDQNHPNLEETQRFHTIKSELITPASSECNFKSEKTLMNNKERPLSPESFLSDSSVLNSPLLESKSQLDQSQVYESIASIKSQIISSHNSILTYQTLKNAYQTKCKDLDKVMKELKKSEMLRLKLMEENKHLKKIVTSSIVNEKAIIKTDHSS</sequence>
<dbReference type="Proteomes" id="UP000094112">
    <property type="component" value="Unassembled WGS sequence"/>
</dbReference>
<gene>
    <name evidence="2" type="ORF">WICANDRAFT_81293</name>
</gene>
<dbReference type="RefSeq" id="XP_019036272.1">
    <property type="nucleotide sequence ID" value="XM_019185210.1"/>
</dbReference>